<dbReference type="Proteomes" id="UP000805841">
    <property type="component" value="Unassembled WGS sequence"/>
</dbReference>
<gene>
    <name evidence="1" type="ORF">HAQ05_28325</name>
</gene>
<protein>
    <submittedName>
        <fullName evidence="1">Uncharacterized protein</fullName>
    </submittedName>
</protein>
<sequence length="84" mass="8645">TMGVTEGCTITLAQYDPAIYDDAVGQPYNPIGFISLPAGGLGSPTDLAWIQDDTAEVTQGVLSWTPPTGIVTGYAITVRQGGTA</sequence>
<dbReference type="EMBL" id="JAAOCA010000171">
    <property type="protein sequence ID" value="MBD1602574.1"/>
    <property type="molecule type" value="Genomic_DNA"/>
</dbReference>
<evidence type="ECO:0000313" key="1">
    <source>
        <dbReference type="EMBL" id="MBD1602574.1"/>
    </source>
</evidence>
<evidence type="ECO:0000313" key="2">
    <source>
        <dbReference type="Proteomes" id="UP000805841"/>
    </source>
</evidence>
<comment type="caution">
    <text evidence="1">The sequence shown here is derived from an EMBL/GenBank/DDBJ whole genome shotgun (WGS) entry which is preliminary data.</text>
</comment>
<accession>A0ABR7ZB91</accession>
<proteinExistence type="predicted"/>
<organism evidence="1 2">
    <name type="scientific">Pseudomonas typographi</name>
    <dbReference type="NCBI Taxonomy" id="2715964"/>
    <lineage>
        <taxon>Bacteria</taxon>
        <taxon>Pseudomonadati</taxon>
        <taxon>Pseudomonadota</taxon>
        <taxon>Gammaproteobacteria</taxon>
        <taxon>Pseudomonadales</taxon>
        <taxon>Pseudomonadaceae</taxon>
        <taxon>Pseudomonas</taxon>
    </lineage>
</organism>
<feature type="non-terminal residue" evidence="1">
    <location>
        <position position="84"/>
    </location>
</feature>
<dbReference type="RefSeq" id="WP_190427759.1">
    <property type="nucleotide sequence ID" value="NZ_JAAOCA010000171.1"/>
</dbReference>
<feature type="non-terminal residue" evidence="1">
    <location>
        <position position="1"/>
    </location>
</feature>
<keyword evidence="2" id="KW-1185">Reference proteome</keyword>
<name>A0ABR7ZB91_9PSED</name>
<reference evidence="1 2" key="1">
    <citation type="journal article" date="2020" name="Insects">
        <title>Bacteria Belonging to Pseudomonas typographi sp. nov. from the Bark Beetle Ips typographus Have Genomic Potential to Aid in the Host Ecology.</title>
        <authorList>
            <person name="Peral-Aranega E."/>
            <person name="Saati-Santamaria Z."/>
            <person name="Kolarik M."/>
            <person name="Rivas R."/>
            <person name="Garcia-Fraile P."/>
        </authorList>
    </citation>
    <scope>NUCLEOTIDE SEQUENCE [LARGE SCALE GENOMIC DNA]</scope>
    <source>
        <strain evidence="1 2">CA3A</strain>
    </source>
</reference>